<dbReference type="AlphaFoldDB" id="A0A834AJM9"/>
<dbReference type="Proteomes" id="UP000664940">
    <property type="component" value="Unassembled WGS sequence"/>
</dbReference>
<evidence type="ECO:0000313" key="3">
    <source>
        <dbReference type="Proteomes" id="UP000664940"/>
    </source>
</evidence>
<reference evidence="2 3" key="1">
    <citation type="journal article" date="2020" name="Nature">
        <title>Six reference-quality genomes reveal evolution of bat adaptations.</title>
        <authorList>
            <person name="Jebb D."/>
            <person name="Huang Z."/>
            <person name="Pippel M."/>
            <person name="Hughes G.M."/>
            <person name="Lavrichenko K."/>
            <person name="Devanna P."/>
            <person name="Winkler S."/>
            <person name="Jermiin L.S."/>
            <person name="Skirmuntt E.C."/>
            <person name="Katzourakis A."/>
            <person name="Burkitt-Gray L."/>
            <person name="Ray D.A."/>
            <person name="Sullivan K.A.M."/>
            <person name="Roscito J.G."/>
            <person name="Kirilenko B.M."/>
            <person name="Davalos L.M."/>
            <person name="Corthals A.P."/>
            <person name="Power M.L."/>
            <person name="Jones G."/>
            <person name="Ransome R.D."/>
            <person name="Dechmann D.K.N."/>
            <person name="Locatelli A.G."/>
            <person name="Puechmaille S.J."/>
            <person name="Fedrigo O."/>
            <person name="Jarvis E.D."/>
            <person name="Hiller M."/>
            <person name="Vernes S.C."/>
            <person name="Myers E.W."/>
            <person name="Teeling E.C."/>
        </authorList>
    </citation>
    <scope>NUCLEOTIDE SEQUENCE [LARGE SCALE GENOMIC DNA]</scope>
    <source>
        <strain evidence="2">Bat1K_MPI-CBG_1</strain>
    </source>
</reference>
<proteinExistence type="predicted"/>
<feature type="chain" id="PRO_5032502505" evidence="1">
    <location>
        <begin position="22"/>
        <end position="123"/>
    </location>
</feature>
<sequence>MLHGAVIVRIWLLLGSNSLKGNSLVWQRSRLLKWIVRPNGIFAAGSRYEAILHCCFSVEEKKSVSTVEAETLNRCTTSFCARQKTNYKNADGSCLPCLASWNPVWRSQVMRMLQVSSGGCSES</sequence>
<name>A0A834AJM9_9CHIR</name>
<organism evidence="2 3">
    <name type="scientific">Phyllostomus discolor</name>
    <name type="common">pale spear-nosed bat</name>
    <dbReference type="NCBI Taxonomy" id="89673"/>
    <lineage>
        <taxon>Eukaryota</taxon>
        <taxon>Metazoa</taxon>
        <taxon>Chordata</taxon>
        <taxon>Craniata</taxon>
        <taxon>Vertebrata</taxon>
        <taxon>Euteleostomi</taxon>
        <taxon>Mammalia</taxon>
        <taxon>Eutheria</taxon>
        <taxon>Laurasiatheria</taxon>
        <taxon>Chiroptera</taxon>
        <taxon>Yangochiroptera</taxon>
        <taxon>Phyllostomidae</taxon>
        <taxon>Phyllostominae</taxon>
        <taxon>Phyllostomus</taxon>
    </lineage>
</organism>
<evidence type="ECO:0000313" key="2">
    <source>
        <dbReference type="EMBL" id="KAF6112094.1"/>
    </source>
</evidence>
<dbReference type="EMBL" id="JABVXQ010000005">
    <property type="protein sequence ID" value="KAF6112094.1"/>
    <property type="molecule type" value="Genomic_DNA"/>
</dbReference>
<evidence type="ECO:0000256" key="1">
    <source>
        <dbReference type="SAM" id="SignalP"/>
    </source>
</evidence>
<protein>
    <submittedName>
        <fullName evidence="2">Thioredoxin domain containing 5</fullName>
    </submittedName>
</protein>
<feature type="signal peptide" evidence="1">
    <location>
        <begin position="1"/>
        <end position="21"/>
    </location>
</feature>
<keyword evidence="1" id="KW-0732">Signal</keyword>
<gene>
    <name evidence="2" type="ORF">HJG60_019805</name>
</gene>
<accession>A0A834AJM9</accession>
<comment type="caution">
    <text evidence="2">The sequence shown here is derived from an EMBL/GenBank/DDBJ whole genome shotgun (WGS) entry which is preliminary data.</text>
</comment>